<organism evidence="1 2">
    <name type="scientific">Posidoniimonas corsicana</name>
    <dbReference type="NCBI Taxonomy" id="1938618"/>
    <lineage>
        <taxon>Bacteria</taxon>
        <taxon>Pseudomonadati</taxon>
        <taxon>Planctomycetota</taxon>
        <taxon>Planctomycetia</taxon>
        <taxon>Pirellulales</taxon>
        <taxon>Lacipirellulaceae</taxon>
        <taxon>Posidoniimonas</taxon>
    </lineage>
</organism>
<dbReference type="EMBL" id="SIHJ01000001">
    <property type="protein sequence ID" value="TWT35178.1"/>
    <property type="molecule type" value="Genomic_DNA"/>
</dbReference>
<gene>
    <name evidence="1" type="ORF">KOR34_00660</name>
</gene>
<proteinExistence type="predicted"/>
<reference evidence="1 2" key="1">
    <citation type="submission" date="2019-02" db="EMBL/GenBank/DDBJ databases">
        <title>Deep-cultivation of Planctomycetes and their phenomic and genomic characterization uncovers novel biology.</title>
        <authorList>
            <person name="Wiegand S."/>
            <person name="Jogler M."/>
            <person name="Boedeker C."/>
            <person name="Pinto D."/>
            <person name="Vollmers J."/>
            <person name="Rivas-Marin E."/>
            <person name="Kohn T."/>
            <person name="Peeters S.H."/>
            <person name="Heuer A."/>
            <person name="Rast P."/>
            <person name="Oberbeckmann S."/>
            <person name="Bunk B."/>
            <person name="Jeske O."/>
            <person name="Meyerdierks A."/>
            <person name="Storesund J.E."/>
            <person name="Kallscheuer N."/>
            <person name="Luecker S."/>
            <person name="Lage O.M."/>
            <person name="Pohl T."/>
            <person name="Merkel B.J."/>
            <person name="Hornburger P."/>
            <person name="Mueller R.-W."/>
            <person name="Bruemmer F."/>
            <person name="Labrenz M."/>
            <person name="Spormann A.M."/>
            <person name="Op Den Camp H."/>
            <person name="Overmann J."/>
            <person name="Amann R."/>
            <person name="Jetten M.S.M."/>
            <person name="Mascher T."/>
            <person name="Medema M.H."/>
            <person name="Devos D.P."/>
            <person name="Kaster A.-K."/>
            <person name="Ovreas L."/>
            <person name="Rohde M."/>
            <person name="Galperin M.Y."/>
            <person name="Jogler C."/>
        </authorList>
    </citation>
    <scope>NUCLEOTIDE SEQUENCE [LARGE SCALE GENOMIC DNA]</scope>
    <source>
        <strain evidence="1 2">KOR34</strain>
    </source>
</reference>
<evidence type="ECO:0000313" key="1">
    <source>
        <dbReference type="EMBL" id="TWT35178.1"/>
    </source>
</evidence>
<evidence type="ECO:0000313" key="2">
    <source>
        <dbReference type="Proteomes" id="UP000316714"/>
    </source>
</evidence>
<accession>A0A5C5V9E0</accession>
<comment type="caution">
    <text evidence="1">The sequence shown here is derived from an EMBL/GenBank/DDBJ whole genome shotgun (WGS) entry which is preliminary data.</text>
</comment>
<protein>
    <submittedName>
        <fullName evidence="1">Uncharacterized protein</fullName>
    </submittedName>
</protein>
<sequence>MLTCLLCVPMLEPLTHPLTVLIHLLCYPGLPLLA</sequence>
<dbReference type="Proteomes" id="UP000316714">
    <property type="component" value="Unassembled WGS sequence"/>
</dbReference>
<keyword evidence="2" id="KW-1185">Reference proteome</keyword>
<dbReference type="AlphaFoldDB" id="A0A5C5V9E0"/>
<name>A0A5C5V9E0_9BACT</name>